<comment type="caution">
    <text evidence="2">The sequence shown here is derived from an EMBL/GenBank/DDBJ whole genome shotgun (WGS) entry which is preliminary data.</text>
</comment>
<name>A0A2G5NSM8_9STAP</name>
<protein>
    <submittedName>
        <fullName evidence="2">DUF1659 domain-containing protein</fullName>
    </submittedName>
</protein>
<dbReference type="Proteomes" id="UP000229523">
    <property type="component" value="Unassembled WGS sequence"/>
</dbReference>
<evidence type="ECO:0000313" key="2">
    <source>
        <dbReference type="EMBL" id="RAI82715.1"/>
    </source>
</evidence>
<dbReference type="InterPro" id="IPR012454">
    <property type="entry name" value="DUF1659"/>
</dbReference>
<evidence type="ECO:0000313" key="3">
    <source>
        <dbReference type="Proteomes" id="UP000229523"/>
    </source>
</evidence>
<proteinExistence type="predicted"/>
<sequence>MLKEVVLNLMYVTDVKEDGKEVFKTRRFNQVRMDLLDSDLQNFATLMSELTGEAYVKIDKVETKAVI</sequence>
<keyword evidence="3" id="KW-1185">Reference proteome</keyword>
<reference evidence="2 3" key="1">
    <citation type="journal article" date="2018" name="Front. Microbiol.">
        <title>Description and Comparative Genomics of Macrococcus caseolyticus subsp. hominis subsp. nov., Macrococcus goetzii sp. nov., Macrococcus epidermidis sp. nov., and Macrococcus bohemicus sp. nov., Novel Macrococci From Human Clinical Material With Virulence Potential and Suspected Uptake of Foreign DNA by Natural Transformation.</title>
        <authorList>
            <person name="Maslanova I."/>
            <person name="Wertheimer Z."/>
            <person name="Sedlacek I."/>
            <person name="Svec P."/>
            <person name="Indrakova A."/>
            <person name="Kovarovic V."/>
            <person name="Schumann P."/>
            <person name="Sproer C."/>
            <person name="Kralova S."/>
            <person name="Sedo O."/>
            <person name="Kristofova L."/>
            <person name="Vrbovska V."/>
            <person name="Fuzik T."/>
            <person name="Petras P."/>
            <person name="Zdrahal Z."/>
            <person name="Ruzickova V."/>
            <person name="Doskar J."/>
            <person name="Pantucek R."/>
        </authorList>
    </citation>
    <scope>NUCLEOTIDE SEQUENCE [LARGE SCALE GENOMIC DNA]</scope>
    <source>
        <strain evidence="2 3">CCM 4927</strain>
    </source>
</reference>
<dbReference type="AlphaFoldDB" id="A0A2G5NSM8"/>
<gene>
    <name evidence="2" type="ORF">BFS35_003250</name>
</gene>
<dbReference type="EMBL" id="MJBI02000001">
    <property type="protein sequence ID" value="RAI82715.1"/>
    <property type="molecule type" value="Genomic_DNA"/>
</dbReference>
<evidence type="ECO:0000259" key="1">
    <source>
        <dbReference type="Pfam" id="PF07872"/>
    </source>
</evidence>
<dbReference type="RefSeq" id="WP_099577890.1">
    <property type="nucleotide sequence ID" value="NZ_MJBI02000001.1"/>
</dbReference>
<organism evidence="2 3">
    <name type="scientific">Macrococcoides goetzii</name>
    <dbReference type="NCBI Taxonomy" id="1891097"/>
    <lineage>
        <taxon>Bacteria</taxon>
        <taxon>Bacillati</taxon>
        <taxon>Bacillota</taxon>
        <taxon>Bacilli</taxon>
        <taxon>Bacillales</taxon>
        <taxon>Staphylococcaceae</taxon>
        <taxon>Macrococcoides</taxon>
    </lineage>
</organism>
<accession>A0A2G5NSM8</accession>
<dbReference type="Pfam" id="PF07872">
    <property type="entry name" value="DUF1659"/>
    <property type="match status" value="1"/>
</dbReference>
<feature type="domain" description="DUF1659" evidence="1">
    <location>
        <begin position="2"/>
        <end position="66"/>
    </location>
</feature>